<dbReference type="AlphaFoldDB" id="A0A9D1UNC2"/>
<name>A0A9D1UNC2_9FIRM</name>
<dbReference type="Pfam" id="PF01226">
    <property type="entry name" value="Form_Nir_trans"/>
    <property type="match status" value="1"/>
</dbReference>
<dbReference type="InterPro" id="IPR023271">
    <property type="entry name" value="Aquaporin-like"/>
</dbReference>
<proteinExistence type="predicted"/>
<dbReference type="InterPro" id="IPR000292">
    <property type="entry name" value="For/NO2_transpt"/>
</dbReference>
<protein>
    <submittedName>
        <fullName evidence="6">Formate/nitrite transporter family protein</fullName>
    </submittedName>
</protein>
<reference evidence="6" key="1">
    <citation type="journal article" date="2021" name="PeerJ">
        <title>Extensive microbial diversity within the chicken gut microbiome revealed by metagenomics and culture.</title>
        <authorList>
            <person name="Gilroy R."/>
            <person name="Ravi A."/>
            <person name="Getino M."/>
            <person name="Pursley I."/>
            <person name="Horton D.L."/>
            <person name="Alikhan N.F."/>
            <person name="Baker D."/>
            <person name="Gharbi K."/>
            <person name="Hall N."/>
            <person name="Watson M."/>
            <person name="Adriaenssens E.M."/>
            <person name="Foster-Nyarko E."/>
            <person name="Jarju S."/>
            <person name="Secka A."/>
            <person name="Antonio M."/>
            <person name="Oren A."/>
            <person name="Chaudhuri R.R."/>
            <person name="La Ragione R."/>
            <person name="Hildebrand F."/>
            <person name="Pallen M.J."/>
        </authorList>
    </citation>
    <scope>NUCLEOTIDE SEQUENCE</scope>
    <source>
        <strain evidence="6">ChiGjej6B6-1540</strain>
    </source>
</reference>
<dbReference type="EMBL" id="DXGA01000002">
    <property type="protein sequence ID" value="HIW92911.1"/>
    <property type="molecule type" value="Genomic_DNA"/>
</dbReference>
<gene>
    <name evidence="6" type="ORF">H9868_00045</name>
</gene>
<evidence type="ECO:0000256" key="2">
    <source>
        <dbReference type="ARBA" id="ARBA00022692"/>
    </source>
</evidence>
<evidence type="ECO:0000256" key="5">
    <source>
        <dbReference type="SAM" id="Phobius"/>
    </source>
</evidence>
<evidence type="ECO:0000313" key="7">
    <source>
        <dbReference type="Proteomes" id="UP000824192"/>
    </source>
</evidence>
<evidence type="ECO:0000256" key="4">
    <source>
        <dbReference type="ARBA" id="ARBA00023136"/>
    </source>
</evidence>
<dbReference type="GO" id="GO:0005886">
    <property type="term" value="C:plasma membrane"/>
    <property type="evidence" value="ECO:0007669"/>
    <property type="project" value="TreeGrafter"/>
</dbReference>
<feature type="transmembrane region" description="Helical" evidence="5">
    <location>
        <begin position="109"/>
        <end position="131"/>
    </location>
</feature>
<dbReference type="PANTHER" id="PTHR30520:SF8">
    <property type="entry name" value="NITRITE TRANSPORTER NIRC"/>
    <property type="match status" value="1"/>
</dbReference>
<dbReference type="PANTHER" id="PTHR30520">
    <property type="entry name" value="FORMATE TRANSPORTER-RELATED"/>
    <property type="match status" value="1"/>
</dbReference>
<dbReference type="Gene3D" id="1.20.1080.10">
    <property type="entry name" value="Glycerol uptake facilitator protein"/>
    <property type="match status" value="1"/>
</dbReference>
<accession>A0A9D1UNC2</accession>
<keyword evidence="2 5" id="KW-0812">Transmembrane</keyword>
<feature type="transmembrane region" description="Helical" evidence="5">
    <location>
        <begin position="34"/>
        <end position="54"/>
    </location>
</feature>
<feature type="transmembrane region" description="Helical" evidence="5">
    <location>
        <begin position="66"/>
        <end position="88"/>
    </location>
</feature>
<organism evidence="6 7">
    <name type="scientific">Candidatus Flavonifractor merdipullorum</name>
    <dbReference type="NCBI Taxonomy" id="2838590"/>
    <lineage>
        <taxon>Bacteria</taxon>
        <taxon>Bacillati</taxon>
        <taxon>Bacillota</taxon>
        <taxon>Clostridia</taxon>
        <taxon>Eubacteriales</taxon>
        <taxon>Oscillospiraceae</taxon>
        <taxon>Flavonifractor</taxon>
    </lineage>
</organism>
<feature type="transmembrane region" description="Helical" evidence="5">
    <location>
        <begin position="6"/>
        <end position="27"/>
    </location>
</feature>
<dbReference type="Proteomes" id="UP000824192">
    <property type="component" value="Unassembled WGS sequence"/>
</dbReference>
<comment type="caution">
    <text evidence="6">The sequence shown here is derived from an EMBL/GenBank/DDBJ whole genome shotgun (WGS) entry which is preliminary data.</text>
</comment>
<dbReference type="GO" id="GO:0015499">
    <property type="term" value="F:formate transmembrane transporter activity"/>
    <property type="evidence" value="ECO:0007669"/>
    <property type="project" value="TreeGrafter"/>
</dbReference>
<comment type="subcellular location">
    <subcellularLocation>
        <location evidence="1">Membrane</location>
        <topology evidence="1">Multi-pass membrane protein</topology>
    </subcellularLocation>
</comment>
<feature type="non-terminal residue" evidence="6">
    <location>
        <position position="151"/>
    </location>
</feature>
<evidence type="ECO:0000313" key="6">
    <source>
        <dbReference type="EMBL" id="HIW92911.1"/>
    </source>
</evidence>
<sequence>MSKLRDFVYAVLAGISISIGGVVYLSLENKMVGALLFSVGLFTVCTFGLNLFTGKVCYLPGKGASYVGWLALVWLGNLVGAELTGLLVRATRIGAALSERAMGLCETKLGDSLPSIFILAIFCNIMIYIGVENYRSNPHEVGKYLGIVFGV</sequence>
<keyword evidence="4 5" id="KW-0472">Membrane</keyword>
<reference evidence="6" key="2">
    <citation type="submission" date="2021-04" db="EMBL/GenBank/DDBJ databases">
        <authorList>
            <person name="Gilroy R."/>
        </authorList>
    </citation>
    <scope>NUCLEOTIDE SEQUENCE</scope>
    <source>
        <strain evidence="6">ChiGjej6B6-1540</strain>
    </source>
</reference>
<evidence type="ECO:0000256" key="1">
    <source>
        <dbReference type="ARBA" id="ARBA00004141"/>
    </source>
</evidence>
<evidence type="ECO:0000256" key="3">
    <source>
        <dbReference type="ARBA" id="ARBA00022989"/>
    </source>
</evidence>
<keyword evidence="3 5" id="KW-1133">Transmembrane helix</keyword>